<dbReference type="PANTHER" id="PTHR43228">
    <property type="entry name" value="TWO-COMPONENT RESPONSE REGULATOR"/>
    <property type="match status" value="1"/>
</dbReference>
<evidence type="ECO:0000313" key="4">
    <source>
        <dbReference type="Proteomes" id="UP000437065"/>
    </source>
</evidence>
<accession>A0A6B0STX3</accession>
<dbReference type="PANTHER" id="PTHR43228:SF1">
    <property type="entry name" value="TWO-COMPONENT RESPONSE REGULATOR ARR22"/>
    <property type="match status" value="1"/>
</dbReference>
<evidence type="ECO:0000259" key="2">
    <source>
        <dbReference type="PROSITE" id="PS50110"/>
    </source>
</evidence>
<gene>
    <name evidence="3" type="ORF">GRX01_06900</name>
</gene>
<proteinExistence type="predicted"/>
<dbReference type="RefSeq" id="WP_159664871.1">
    <property type="nucleotide sequence ID" value="NZ_WUUS01000004.1"/>
</dbReference>
<dbReference type="Gene3D" id="3.40.50.2300">
    <property type="match status" value="1"/>
</dbReference>
<dbReference type="GO" id="GO:0000160">
    <property type="term" value="P:phosphorelay signal transduction system"/>
    <property type="evidence" value="ECO:0007669"/>
    <property type="project" value="InterPro"/>
</dbReference>
<dbReference type="InterPro" id="IPR052048">
    <property type="entry name" value="ST_Response_Regulator"/>
</dbReference>
<reference evidence="3 4" key="1">
    <citation type="submission" date="2019-12" db="EMBL/GenBank/DDBJ databases">
        <title>Isolation and characterization of three novel carbon monoxide-oxidizing members of Halobacteria from salione crusts and soils.</title>
        <authorList>
            <person name="Myers M.R."/>
            <person name="King G.M."/>
        </authorList>
    </citation>
    <scope>NUCLEOTIDE SEQUENCE [LARGE SCALE GENOMIC DNA]</scope>
    <source>
        <strain evidence="3 4">WSA2</strain>
    </source>
</reference>
<protein>
    <submittedName>
        <fullName evidence="3">Response regulator</fullName>
    </submittedName>
</protein>
<dbReference type="OrthoDB" id="2830at2157"/>
<evidence type="ECO:0000313" key="3">
    <source>
        <dbReference type="EMBL" id="MXR41066.1"/>
    </source>
</evidence>
<dbReference type="PROSITE" id="PS50110">
    <property type="entry name" value="RESPONSE_REGULATORY"/>
    <property type="match status" value="1"/>
</dbReference>
<dbReference type="InterPro" id="IPR001789">
    <property type="entry name" value="Sig_transdc_resp-reg_receiver"/>
</dbReference>
<dbReference type="InterPro" id="IPR011006">
    <property type="entry name" value="CheY-like_superfamily"/>
</dbReference>
<dbReference type="EMBL" id="WUUS01000004">
    <property type="protein sequence ID" value="MXR41066.1"/>
    <property type="molecule type" value="Genomic_DNA"/>
</dbReference>
<comment type="caution">
    <text evidence="3">The sequence shown here is derived from an EMBL/GenBank/DDBJ whole genome shotgun (WGS) entry which is preliminary data.</text>
</comment>
<sequence>MTRRILIVDDSGFQRTLIRGILEDDFEVVGEAENGSEAVDLFEETRPDLVTMDIMMPEVNGIEATNDIKERDPGTRVVMCTSVEQRDQMRKAVKAGADGYVTKPVEEDTLRSEVESALAS</sequence>
<feature type="modified residue" description="4-aspartylphosphate" evidence="1">
    <location>
        <position position="53"/>
    </location>
</feature>
<keyword evidence="1" id="KW-0597">Phosphoprotein</keyword>
<feature type="domain" description="Response regulatory" evidence="2">
    <location>
        <begin position="4"/>
        <end position="118"/>
    </location>
</feature>
<dbReference type="SUPFAM" id="SSF52172">
    <property type="entry name" value="CheY-like"/>
    <property type="match status" value="1"/>
</dbReference>
<dbReference type="SMART" id="SM00448">
    <property type="entry name" value="REC"/>
    <property type="match status" value="1"/>
</dbReference>
<name>A0A6B0STX3_9EURY</name>
<keyword evidence="4" id="KW-1185">Reference proteome</keyword>
<dbReference type="Proteomes" id="UP000437065">
    <property type="component" value="Unassembled WGS sequence"/>
</dbReference>
<dbReference type="Pfam" id="PF00072">
    <property type="entry name" value="Response_reg"/>
    <property type="match status" value="1"/>
</dbReference>
<dbReference type="AlphaFoldDB" id="A0A6B0STX3"/>
<organism evidence="3 4">
    <name type="scientific">Halobaculum saliterrae</name>
    <dbReference type="NCBI Taxonomy" id="2073113"/>
    <lineage>
        <taxon>Archaea</taxon>
        <taxon>Methanobacteriati</taxon>
        <taxon>Methanobacteriota</taxon>
        <taxon>Stenosarchaea group</taxon>
        <taxon>Halobacteria</taxon>
        <taxon>Halobacteriales</taxon>
        <taxon>Haloferacaceae</taxon>
        <taxon>Halobaculum</taxon>
    </lineage>
</organism>
<evidence type="ECO:0000256" key="1">
    <source>
        <dbReference type="PROSITE-ProRule" id="PRU00169"/>
    </source>
</evidence>